<accession>A0A6J8AS09</accession>
<name>A0A6J8AS09_MYTCO</name>
<evidence type="ECO:0000313" key="3">
    <source>
        <dbReference type="Proteomes" id="UP000507470"/>
    </source>
</evidence>
<feature type="region of interest" description="Disordered" evidence="1">
    <location>
        <begin position="171"/>
        <end position="208"/>
    </location>
</feature>
<feature type="compositionally biased region" description="Basic and acidic residues" evidence="1">
    <location>
        <begin position="336"/>
        <end position="349"/>
    </location>
</feature>
<feature type="compositionally biased region" description="Polar residues" evidence="1">
    <location>
        <begin position="311"/>
        <end position="327"/>
    </location>
</feature>
<feature type="compositionally biased region" description="Basic and acidic residues" evidence="1">
    <location>
        <begin position="415"/>
        <end position="426"/>
    </location>
</feature>
<dbReference type="Proteomes" id="UP000507470">
    <property type="component" value="Unassembled WGS sequence"/>
</dbReference>
<feature type="compositionally biased region" description="Basic residues" evidence="1">
    <location>
        <begin position="389"/>
        <end position="403"/>
    </location>
</feature>
<dbReference type="EMBL" id="CACVKT020001865">
    <property type="protein sequence ID" value="CAC5372805.1"/>
    <property type="molecule type" value="Genomic_DNA"/>
</dbReference>
<sequence>MLIYDKDEDILTMEDFEEETMIQENTKGENSQFTDSADKVPPDHALQEEADSLRQQLTDAKMMVQKLQSSLVLQQAKSNSLNSSLQMQQKRNQETLKNERIFADRRLGEVLAHLLFLEGQLKKEQKNVKTVMKQKDDIIKSQQEQINLLTQTNERLVQAVREAYARKGKNGTVMGSFDSCSSESLKENKGKDKSSKTPQKGRFESMKDRLWHHKSALDLTEPESNMKKLRNRMFSSHENLSGLHKKEFNQNRDKKCRSIAGYPECSDFFPEIPEGIESKGDNSISEQDNQSLYENDFSGSGEDSPKFNDVPFQSYTDNSGHYMTSVGSMPILSQRDTNKDHSFAKERPHSMSAMEYISPAKTESLSPPPQKSPQTPTSESNPFKNLKTILKRKGSKSKNKKRNVSISQSPAQEVSVKKHFERYDMS</sequence>
<protein>
    <submittedName>
        <fullName evidence="2">Uncharacterized protein</fullName>
    </submittedName>
</protein>
<evidence type="ECO:0000313" key="2">
    <source>
        <dbReference type="EMBL" id="CAC5372805.1"/>
    </source>
</evidence>
<dbReference type="AlphaFoldDB" id="A0A6J8AS09"/>
<proteinExistence type="predicted"/>
<keyword evidence="3" id="KW-1185">Reference proteome</keyword>
<gene>
    <name evidence="2" type="ORF">MCOR_10791</name>
</gene>
<feature type="region of interest" description="Disordered" evidence="1">
    <location>
        <begin position="271"/>
        <end position="426"/>
    </location>
</feature>
<feature type="compositionally biased region" description="Polar residues" evidence="1">
    <location>
        <begin position="281"/>
        <end position="293"/>
    </location>
</feature>
<feature type="compositionally biased region" description="Basic and acidic residues" evidence="1">
    <location>
        <begin position="184"/>
        <end position="208"/>
    </location>
</feature>
<dbReference type="OrthoDB" id="6158299at2759"/>
<reference evidence="2 3" key="1">
    <citation type="submission" date="2020-06" db="EMBL/GenBank/DDBJ databases">
        <authorList>
            <person name="Li R."/>
            <person name="Bekaert M."/>
        </authorList>
    </citation>
    <scope>NUCLEOTIDE SEQUENCE [LARGE SCALE GENOMIC DNA]</scope>
    <source>
        <strain evidence="3">wild</strain>
    </source>
</reference>
<evidence type="ECO:0000256" key="1">
    <source>
        <dbReference type="SAM" id="MobiDB-lite"/>
    </source>
</evidence>
<organism evidence="2 3">
    <name type="scientific">Mytilus coruscus</name>
    <name type="common">Sea mussel</name>
    <dbReference type="NCBI Taxonomy" id="42192"/>
    <lineage>
        <taxon>Eukaryota</taxon>
        <taxon>Metazoa</taxon>
        <taxon>Spiralia</taxon>
        <taxon>Lophotrochozoa</taxon>
        <taxon>Mollusca</taxon>
        <taxon>Bivalvia</taxon>
        <taxon>Autobranchia</taxon>
        <taxon>Pteriomorphia</taxon>
        <taxon>Mytilida</taxon>
        <taxon>Mytiloidea</taxon>
        <taxon>Mytilidae</taxon>
        <taxon>Mytilinae</taxon>
        <taxon>Mytilus</taxon>
    </lineage>
</organism>